<reference evidence="1" key="1">
    <citation type="journal article" date="2021" name="J. Hered.">
        <title>Genome Assembly of Salicaceae Populus deltoides (Eastern Cottonwood) I-69 Based on Nanopore Sequencing and Hi-C Technologies.</title>
        <authorList>
            <person name="Bai S."/>
            <person name="Wu H."/>
            <person name="Zhang J."/>
            <person name="Pan Z."/>
            <person name="Zhao W."/>
            <person name="Li Z."/>
            <person name="Tong C."/>
        </authorList>
    </citation>
    <scope>NUCLEOTIDE SEQUENCE</scope>
    <source>
        <tissue evidence="1">Leaf</tissue>
    </source>
</reference>
<organism evidence="1 2">
    <name type="scientific">Populus deltoides</name>
    <name type="common">Eastern poplar</name>
    <name type="synonym">Eastern cottonwood</name>
    <dbReference type="NCBI Taxonomy" id="3696"/>
    <lineage>
        <taxon>Eukaryota</taxon>
        <taxon>Viridiplantae</taxon>
        <taxon>Streptophyta</taxon>
        <taxon>Embryophyta</taxon>
        <taxon>Tracheophyta</taxon>
        <taxon>Spermatophyta</taxon>
        <taxon>Magnoliopsida</taxon>
        <taxon>eudicotyledons</taxon>
        <taxon>Gunneridae</taxon>
        <taxon>Pentapetalae</taxon>
        <taxon>rosids</taxon>
        <taxon>fabids</taxon>
        <taxon>Malpighiales</taxon>
        <taxon>Salicaceae</taxon>
        <taxon>Saliceae</taxon>
        <taxon>Populus</taxon>
    </lineage>
</organism>
<proteinExistence type="predicted"/>
<sequence>MCVKYWAAEKSFFRQKSRISWVQEGDPNTGFFRRMMMARRSKNAISALHNNAGEQIPDPMAIQNEILSFYKNLYGKNDNNVLGWCTEAILAIKRILCQFYDLPGLKCNPEKREFYRGGINSDSMAARMKEVSGFNMGVLPVRYLGVPLITEKFQIQFLQASFRESYIKNLALDF</sequence>
<keyword evidence="2" id="KW-1185">Reference proteome</keyword>
<dbReference type="AlphaFoldDB" id="A0A8T2XZR7"/>
<protein>
    <submittedName>
        <fullName evidence="1">Uncharacterized protein</fullName>
    </submittedName>
</protein>
<comment type="caution">
    <text evidence="1">The sequence shown here is derived from an EMBL/GenBank/DDBJ whole genome shotgun (WGS) entry which is preliminary data.</text>
</comment>
<evidence type="ECO:0000313" key="1">
    <source>
        <dbReference type="EMBL" id="KAH8498359.1"/>
    </source>
</evidence>
<gene>
    <name evidence="1" type="ORF">H0E87_017320</name>
</gene>
<accession>A0A8T2XZR7</accession>
<dbReference type="EMBL" id="JACEGQ020000009">
    <property type="protein sequence ID" value="KAH8498359.1"/>
    <property type="molecule type" value="Genomic_DNA"/>
</dbReference>
<evidence type="ECO:0000313" key="2">
    <source>
        <dbReference type="Proteomes" id="UP000807159"/>
    </source>
</evidence>
<name>A0A8T2XZR7_POPDE</name>
<dbReference type="Proteomes" id="UP000807159">
    <property type="component" value="Chromosome 9"/>
</dbReference>